<accession>A0A2P2NJL9</accession>
<protein>
    <submittedName>
        <fullName evidence="1">Uncharacterized protein</fullName>
    </submittedName>
</protein>
<organism evidence="1">
    <name type="scientific">Rhizophora mucronata</name>
    <name type="common">Asiatic mangrove</name>
    <dbReference type="NCBI Taxonomy" id="61149"/>
    <lineage>
        <taxon>Eukaryota</taxon>
        <taxon>Viridiplantae</taxon>
        <taxon>Streptophyta</taxon>
        <taxon>Embryophyta</taxon>
        <taxon>Tracheophyta</taxon>
        <taxon>Spermatophyta</taxon>
        <taxon>Magnoliopsida</taxon>
        <taxon>eudicotyledons</taxon>
        <taxon>Gunneridae</taxon>
        <taxon>Pentapetalae</taxon>
        <taxon>rosids</taxon>
        <taxon>fabids</taxon>
        <taxon>Malpighiales</taxon>
        <taxon>Rhizophoraceae</taxon>
        <taxon>Rhizophora</taxon>
    </lineage>
</organism>
<dbReference type="EMBL" id="GGEC01062204">
    <property type="protein sequence ID" value="MBX42688.1"/>
    <property type="molecule type" value="Transcribed_RNA"/>
</dbReference>
<dbReference type="AlphaFoldDB" id="A0A2P2NJL9"/>
<evidence type="ECO:0000313" key="1">
    <source>
        <dbReference type="EMBL" id="MBX42688.1"/>
    </source>
</evidence>
<name>A0A2P2NJL9_RHIMU</name>
<sequence>MYAINYSNRRMSNPFGSMKNKHMTLKQKIPSTVDNTQMDKQTIYSRQKRYPSLQIMLYNWKKNNKEEEDK</sequence>
<proteinExistence type="predicted"/>
<reference evidence="1" key="1">
    <citation type="submission" date="2018-02" db="EMBL/GenBank/DDBJ databases">
        <title>Rhizophora mucronata_Transcriptome.</title>
        <authorList>
            <person name="Meera S.P."/>
            <person name="Sreeshan A."/>
            <person name="Augustine A."/>
        </authorList>
    </citation>
    <scope>NUCLEOTIDE SEQUENCE</scope>
    <source>
        <tissue evidence="1">Leaf</tissue>
    </source>
</reference>